<protein>
    <submittedName>
        <fullName evidence="3">PQQ-dependent sugar dehydrogenase</fullName>
    </submittedName>
</protein>
<proteinExistence type="predicted"/>
<dbReference type="PANTHER" id="PTHR19328">
    <property type="entry name" value="HEDGEHOG-INTERACTING PROTEIN"/>
    <property type="match status" value="1"/>
</dbReference>
<comment type="caution">
    <text evidence="3">The sequence shown here is derived from an EMBL/GenBank/DDBJ whole genome shotgun (WGS) entry which is preliminary data.</text>
</comment>
<dbReference type="EMBL" id="BAAAZD010000001">
    <property type="protein sequence ID" value="GAA4004154.1"/>
    <property type="molecule type" value="Genomic_DNA"/>
</dbReference>
<evidence type="ECO:0000313" key="3">
    <source>
        <dbReference type="EMBL" id="GAA4004154.1"/>
    </source>
</evidence>
<evidence type="ECO:0000313" key="4">
    <source>
        <dbReference type="Proteomes" id="UP001501310"/>
    </source>
</evidence>
<dbReference type="PANTHER" id="PTHR19328:SF75">
    <property type="entry name" value="ALDOSE SUGAR DEHYDROGENASE YLII"/>
    <property type="match status" value="1"/>
</dbReference>
<dbReference type="Proteomes" id="UP001501310">
    <property type="component" value="Unassembled WGS sequence"/>
</dbReference>
<dbReference type="InterPro" id="IPR012938">
    <property type="entry name" value="Glc/Sorbosone_DH"/>
</dbReference>
<organism evidence="3 4">
    <name type="scientific">Sphingomonas humi</name>
    <dbReference type="NCBI Taxonomy" id="335630"/>
    <lineage>
        <taxon>Bacteria</taxon>
        <taxon>Pseudomonadati</taxon>
        <taxon>Pseudomonadota</taxon>
        <taxon>Alphaproteobacteria</taxon>
        <taxon>Sphingomonadales</taxon>
        <taxon>Sphingomonadaceae</taxon>
        <taxon>Sphingomonas</taxon>
    </lineage>
</organism>
<dbReference type="InterPro" id="IPR011041">
    <property type="entry name" value="Quinoprot_gluc/sorb_DH_b-prop"/>
</dbReference>
<dbReference type="RefSeq" id="WP_344709571.1">
    <property type="nucleotide sequence ID" value="NZ_BAAAZD010000001.1"/>
</dbReference>
<dbReference type="PROSITE" id="PS51257">
    <property type="entry name" value="PROKAR_LIPOPROTEIN"/>
    <property type="match status" value="1"/>
</dbReference>
<dbReference type="SUPFAM" id="SSF50952">
    <property type="entry name" value="Soluble quinoprotein glucose dehydrogenase"/>
    <property type="match status" value="1"/>
</dbReference>
<dbReference type="Pfam" id="PF07995">
    <property type="entry name" value="GSDH"/>
    <property type="match status" value="1"/>
</dbReference>
<keyword evidence="1" id="KW-0732">Signal</keyword>
<feature type="chain" id="PRO_5046534765" evidence="1">
    <location>
        <begin position="23"/>
        <end position="372"/>
    </location>
</feature>
<sequence>MRFKTFHGVLGFGLALSACGTAAVPAQDKPATGAKPFDVAEVAKFETPWAMTFLPGGREALVSEKSGKLWVVSPDTGSKTAVSGVPAVKVAGQGGLGDVVVGPDNRIYLSFVEGGPDGTSGAVVGYGRLARTGATYALQDFKIVWRQSPKAEGNGHFSHRIAFGPDGAMYVTSGERQKFQPAQETTGNLGKVLRLTPEGQPFPGNPWAAKGGLQAQFYSTGHRNLLGMAFAPDGRLWEHEMGPQGGDEVNLIQPGKNYGWPVVSNGSNYGGGDIPDHPTRAEFEAPKVWWNPSISPAGLIVYTGNLFPQWKGDLLLGALSGESLIRIDVTGDKAAKAERWPMNARIREVEQGPKGEIYLLEDNGRLLRLTPA</sequence>
<name>A0ABP7RYN5_9SPHN</name>
<feature type="signal peptide" evidence="1">
    <location>
        <begin position="1"/>
        <end position="22"/>
    </location>
</feature>
<dbReference type="Gene3D" id="2.120.10.30">
    <property type="entry name" value="TolB, C-terminal domain"/>
    <property type="match status" value="1"/>
</dbReference>
<gene>
    <name evidence="3" type="ORF">GCM10022211_15140</name>
</gene>
<dbReference type="InterPro" id="IPR011042">
    <property type="entry name" value="6-blade_b-propeller_TolB-like"/>
</dbReference>
<evidence type="ECO:0000256" key="1">
    <source>
        <dbReference type="SAM" id="SignalP"/>
    </source>
</evidence>
<feature type="domain" description="Glucose/Sorbosone dehydrogenase" evidence="2">
    <location>
        <begin position="45"/>
        <end position="368"/>
    </location>
</feature>
<evidence type="ECO:0000259" key="2">
    <source>
        <dbReference type="Pfam" id="PF07995"/>
    </source>
</evidence>
<reference evidence="4" key="1">
    <citation type="journal article" date="2019" name="Int. J. Syst. Evol. Microbiol.">
        <title>The Global Catalogue of Microorganisms (GCM) 10K type strain sequencing project: providing services to taxonomists for standard genome sequencing and annotation.</title>
        <authorList>
            <consortium name="The Broad Institute Genomics Platform"/>
            <consortium name="The Broad Institute Genome Sequencing Center for Infectious Disease"/>
            <person name="Wu L."/>
            <person name="Ma J."/>
        </authorList>
    </citation>
    <scope>NUCLEOTIDE SEQUENCE [LARGE SCALE GENOMIC DNA]</scope>
    <source>
        <strain evidence="4">JCM 16603</strain>
    </source>
</reference>
<accession>A0ABP7RYN5</accession>
<keyword evidence="4" id="KW-1185">Reference proteome</keyword>